<dbReference type="CDD" id="cd19411">
    <property type="entry name" value="MCP2201-like_sensor"/>
    <property type="match status" value="1"/>
</dbReference>
<comment type="similarity">
    <text evidence="3">Belongs to the methyl-accepting chemotaxis (MCP) protein family.</text>
</comment>
<dbReference type="InterPro" id="IPR024478">
    <property type="entry name" value="HlyB_4HB_MCP"/>
</dbReference>
<dbReference type="PANTHER" id="PTHR43531:SF14">
    <property type="entry name" value="METHYL-ACCEPTING CHEMOTAXIS PROTEIN I-RELATED"/>
    <property type="match status" value="1"/>
</dbReference>
<name>A0A2G9CCZ1_9BURK</name>
<feature type="compositionally biased region" description="Low complexity" evidence="6">
    <location>
        <begin position="522"/>
        <end position="533"/>
    </location>
</feature>
<dbReference type="Gene3D" id="1.10.287.950">
    <property type="entry name" value="Methyl-accepting chemotaxis protein"/>
    <property type="match status" value="1"/>
</dbReference>
<evidence type="ECO:0000259" key="8">
    <source>
        <dbReference type="PROSITE" id="PS50111"/>
    </source>
</evidence>
<dbReference type="InterPro" id="IPR004089">
    <property type="entry name" value="MCPsignal_dom"/>
</dbReference>
<organism evidence="9 10">
    <name type="scientific">Roseateles chitinivorans</name>
    <dbReference type="NCBI Taxonomy" id="2917965"/>
    <lineage>
        <taxon>Bacteria</taxon>
        <taxon>Pseudomonadati</taxon>
        <taxon>Pseudomonadota</taxon>
        <taxon>Betaproteobacteria</taxon>
        <taxon>Burkholderiales</taxon>
        <taxon>Sphaerotilaceae</taxon>
        <taxon>Roseateles</taxon>
    </lineage>
</organism>
<dbReference type="GO" id="GO:0004888">
    <property type="term" value="F:transmembrane signaling receptor activity"/>
    <property type="evidence" value="ECO:0007669"/>
    <property type="project" value="InterPro"/>
</dbReference>
<feature type="coiled-coil region" evidence="5">
    <location>
        <begin position="294"/>
        <end position="331"/>
    </location>
</feature>
<evidence type="ECO:0000256" key="4">
    <source>
        <dbReference type="PROSITE-ProRule" id="PRU00284"/>
    </source>
</evidence>
<gene>
    <name evidence="9" type="ORF">CS062_10125</name>
</gene>
<dbReference type="RefSeq" id="WP_143742306.1">
    <property type="nucleotide sequence ID" value="NZ_PEOG01000022.1"/>
</dbReference>
<keyword evidence="2" id="KW-0488">Methylation</keyword>
<proteinExistence type="inferred from homology"/>
<comment type="subcellular location">
    <subcellularLocation>
        <location evidence="1">Membrane</location>
    </subcellularLocation>
</comment>
<accession>A0A2G9CCZ1</accession>
<evidence type="ECO:0000256" key="6">
    <source>
        <dbReference type="SAM" id="MobiDB-lite"/>
    </source>
</evidence>
<keyword evidence="7" id="KW-1133">Transmembrane helix</keyword>
<reference evidence="9 10" key="1">
    <citation type="submission" date="2017-11" db="EMBL/GenBank/DDBJ databases">
        <title>Draft genome sequence of Mitsuaria sp. HWN-4.</title>
        <authorList>
            <person name="Gundlapally S.R."/>
        </authorList>
    </citation>
    <scope>NUCLEOTIDE SEQUENCE [LARGE SCALE GENOMIC DNA]</scope>
    <source>
        <strain evidence="9 10">HWN-4</strain>
    </source>
</reference>
<dbReference type="GO" id="GO:0006935">
    <property type="term" value="P:chemotaxis"/>
    <property type="evidence" value="ECO:0007669"/>
    <property type="project" value="InterPro"/>
</dbReference>
<dbReference type="Pfam" id="PF00015">
    <property type="entry name" value="MCPsignal"/>
    <property type="match status" value="1"/>
</dbReference>
<dbReference type="Pfam" id="PF12729">
    <property type="entry name" value="4HB_MCP_1"/>
    <property type="match status" value="1"/>
</dbReference>
<dbReference type="InterPro" id="IPR047347">
    <property type="entry name" value="YvaQ-like_sensor"/>
</dbReference>
<dbReference type="InterPro" id="IPR051310">
    <property type="entry name" value="MCP_chemotaxis"/>
</dbReference>
<keyword evidence="10" id="KW-1185">Reference proteome</keyword>
<dbReference type="CDD" id="cd11386">
    <property type="entry name" value="MCP_signal"/>
    <property type="match status" value="1"/>
</dbReference>
<sequence length="644" mass="67150">MNGLSIKKQLSLAFATLVAAVMLVSVIALRDLAAADARFAGFVHGIDDRESMAVDVRIAANRRAIGVRDMVIVKEAADVEAAKKMALEAHQAIGEHLRKLKGAVAAAPDASPRERELVARLLEVEGRYGPVAAGIVELAASGRRDEAMAAMTRDCRPLLAELLAAARQYVDFAAAAGDEQVAASTAQYQAQRWWLTLVSLAAVAGACGLGWLITRRLMTALGTEPAQLADAARRIADGDLRPVEGAERAPAASVLASMGAMQRQLLALIGQVRASAEQIATVSTRIAQGNNDLSSRTEEQAAALEETAASMEELSATVRQNADNAQQANQLARGASEVATRGGEVVGQVVDTMRGIHESSRRISDIIGVIDGIAFQTNILALNAAVEAARAGEQGRGFAVVAAEVRSLASRSAGAAKEIKALIGDSVARVEQGSGLVDQAGATMTEVVGAIRRVSDIVGEISAASAEQSAGVAQVGEAITQMDRATQQNAAMVEESAAAADSMKRQAIDMVGAVAVFRTDDQPQAGPAQQLPQERPEQPAKPVQPTPATFRPARNATPPMPASRQDNPRGEPARAVPTTSWVERKTAPAPMAAAARAPVRVVAATATPARRGAPAPELQVVSPTPVSRKIAEPALAGDDDWTSF</sequence>
<evidence type="ECO:0000256" key="1">
    <source>
        <dbReference type="ARBA" id="ARBA00004370"/>
    </source>
</evidence>
<feature type="compositionally biased region" description="Low complexity" evidence="6">
    <location>
        <begin position="607"/>
        <end position="616"/>
    </location>
</feature>
<dbReference type="GO" id="GO:0005886">
    <property type="term" value="C:plasma membrane"/>
    <property type="evidence" value="ECO:0007669"/>
    <property type="project" value="TreeGrafter"/>
</dbReference>
<keyword evidence="7" id="KW-0812">Transmembrane</keyword>
<dbReference type="GO" id="GO:0007165">
    <property type="term" value="P:signal transduction"/>
    <property type="evidence" value="ECO:0007669"/>
    <property type="project" value="UniProtKB-KW"/>
</dbReference>
<feature type="region of interest" description="Disordered" evidence="6">
    <location>
        <begin position="522"/>
        <end position="578"/>
    </location>
</feature>
<evidence type="ECO:0000313" key="10">
    <source>
        <dbReference type="Proteomes" id="UP000231501"/>
    </source>
</evidence>
<keyword evidence="4" id="KW-0807">Transducer</keyword>
<comment type="caution">
    <text evidence="9">The sequence shown here is derived from an EMBL/GenBank/DDBJ whole genome shotgun (WGS) entry which is preliminary data.</text>
</comment>
<dbReference type="Proteomes" id="UP000231501">
    <property type="component" value="Unassembled WGS sequence"/>
</dbReference>
<evidence type="ECO:0000313" key="9">
    <source>
        <dbReference type="EMBL" id="PIM53369.1"/>
    </source>
</evidence>
<dbReference type="InterPro" id="IPR004090">
    <property type="entry name" value="Chemotax_Me-accpt_rcpt"/>
</dbReference>
<protein>
    <submittedName>
        <fullName evidence="9">Methyl-accepting chemotaxis protein</fullName>
    </submittedName>
</protein>
<dbReference type="PANTHER" id="PTHR43531">
    <property type="entry name" value="PROTEIN ICFG"/>
    <property type="match status" value="1"/>
</dbReference>
<keyword evidence="5" id="KW-0175">Coiled coil</keyword>
<dbReference type="PROSITE" id="PS50111">
    <property type="entry name" value="CHEMOTAXIS_TRANSDUC_2"/>
    <property type="match status" value="1"/>
</dbReference>
<dbReference type="AlphaFoldDB" id="A0A2G9CCZ1"/>
<dbReference type="SMART" id="SM00283">
    <property type="entry name" value="MA"/>
    <property type="match status" value="1"/>
</dbReference>
<dbReference type="FunFam" id="1.10.287.950:FF:000001">
    <property type="entry name" value="Methyl-accepting chemotaxis sensory transducer"/>
    <property type="match status" value="1"/>
</dbReference>
<dbReference type="EMBL" id="PEOG01000022">
    <property type="protein sequence ID" value="PIM53369.1"/>
    <property type="molecule type" value="Genomic_DNA"/>
</dbReference>
<evidence type="ECO:0000256" key="3">
    <source>
        <dbReference type="ARBA" id="ARBA00029447"/>
    </source>
</evidence>
<evidence type="ECO:0000256" key="2">
    <source>
        <dbReference type="ARBA" id="ARBA00022481"/>
    </source>
</evidence>
<feature type="transmembrane region" description="Helical" evidence="7">
    <location>
        <begin position="193"/>
        <end position="213"/>
    </location>
</feature>
<feature type="region of interest" description="Disordered" evidence="6">
    <location>
        <begin position="607"/>
        <end position="644"/>
    </location>
</feature>
<feature type="domain" description="Methyl-accepting transducer" evidence="8">
    <location>
        <begin position="275"/>
        <end position="504"/>
    </location>
</feature>
<dbReference type="SUPFAM" id="SSF58104">
    <property type="entry name" value="Methyl-accepting chemotaxis protein (MCP) signaling domain"/>
    <property type="match status" value="1"/>
</dbReference>
<dbReference type="PRINTS" id="PR00260">
    <property type="entry name" value="CHEMTRNSDUCR"/>
</dbReference>
<evidence type="ECO:0000256" key="5">
    <source>
        <dbReference type="SAM" id="Coils"/>
    </source>
</evidence>
<keyword evidence="7" id="KW-0472">Membrane</keyword>
<evidence type="ECO:0000256" key="7">
    <source>
        <dbReference type="SAM" id="Phobius"/>
    </source>
</evidence>